<keyword evidence="5 7" id="KW-1133">Transmembrane helix</keyword>
<dbReference type="Pfam" id="PF00528">
    <property type="entry name" value="BPD_transp_1"/>
    <property type="match status" value="1"/>
</dbReference>
<keyword evidence="3" id="KW-1003">Cell membrane</keyword>
<dbReference type="InterPro" id="IPR050809">
    <property type="entry name" value="UgpAE/MalFG_permease"/>
</dbReference>
<evidence type="ECO:0000256" key="5">
    <source>
        <dbReference type="ARBA" id="ARBA00022989"/>
    </source>
</evidence>
<feature type="transmembrane region" description="Helical" evidence="7">
    <location>
        <begin position="73"/>
        <end position="94"/>
    </location>
</feature>
<comment type="caution">
    <text evidence="9">The sequence shown here is derived from an EMBL/GenBank/DDBJ whole genome shotgun (WGS) entry which is preliminary data.</text>
</comment>
<keyword evidence="10" id="KW-1185">Reference proteome</keyword>
<accession>A0A4R5KYE3</accession>
<dbReference type="CDD" id="cd06261">
    <property type="entry name" value="TM_PBP2"/>
    <property type="match status" value="1"/>
</dbReference>
<organism evidence="9 10">
    <name type="scientific">Paenibacillus piri</name>
    <dbReference type="NCBI Taxonomy" id="2547395"/>
    <lineage>
        <taxon>Bacteria</taxon>
        <taxon>Bacillati</taxon>
        <taxon>Bacillota</taxon>
        <taxon>Bacilli</taxon>
        <taxon>Bacillales</taxon>
        <taxon>Paenibacillaceae</taxon>
        <taxon>Paenibacillus</taxon>
    </lineage>
</organism>
<feature type="transmembrane region" description="Helical" evidence="7">
    <location>
        <begin position="262"/>
        <end position="287"/>
    </location>
</feature>
<feature type="transmembrane region" description="Helical" evidence="7">
    <location>
        <begin position="9"/>
        <end position="31"/>
    </location>
</feature>
<evidence type="ECO:0000313" key="10">
    <source>
        <dbReference type="Proteomes" id="UP000295636"/>
    </source>
</evidence>
<evidence type="ECO:0000259" key="8">
    <source>
        <dbReference type="PROSITE" id="PS50928"/>
    </source>
</evidence>
<dbReference type="InterPro" id="IPR035906">
    <property type="entry name" value="MetI-like_sf"/>
</dbReference>
<keyword evidence="6 7" id="KW-0472">Membrane</keyword>
<dbReference type="GO" id="GO:0055085">
    <property type="term" value="P:transmembrane transport"/>
    <property type="evidence" value="ECO:0007669"/>
    <property type="project" value="InterPro"/>
</dbReference>
<dbReference type="AlphaFoldDB" id="A0A4R5KYE3"/>
<dbReference type="OrthoDB" id="9785836at2"/>
<dbReference type="Proteomes" id="UP000295636">
    <property type="component" value="Unassembled WGS sequence"/>
</dbReference>
<protein>
    <submittedName>
        <fullName evidence="9">Sugar ABC transporter permease</fullName>
    </submittedName>
</protein>
<evidence type="ECO:0000313" key="9">
    <source>
        <dbReference type="EMBL" id="TDG00259.1"/>
    </source>
</evidence>
<feature type="transmembrane region" description="Helical" evidence="7">
    <location>
        <begin position="203"/>
        <end position="221"/>
    </location>
</feature>
<comment type="similarity">
    <text evidence="7">Belongs to the binding-protein-dependent transport system permease family.</text>
</comment>
<proteinExistence type="inferred from homology"/>
<comment type="subcellular location">
    <subcellularLocation>
        <location evidence="1 7">Cell membrane</location>
        <topology evidence="1 7">Multi-pass membrane protein</topology>
    </subcellularLocation>
</comment>
<dbReference type="SUPFAM" id="SSF161098">
    <property type="entry name" value="MetI-like"/>
    <property type="match status" value="1"/>
</dbReference>
<feature type="domain" description="ABC transmembrane type-1" evidence="8">
    <location>
        <begin position="69"/>
        <end position="283"/>
    </location>
</feature>
<evidence type="ECO:0000256" key="7">
    <source>
        <dbReference type="RuleBase" id="RU363032"/>
    </source>
</evidence>
<evidence type="ECO:0000256" key="4">
    <source>
        <dbReference type="ARBA" id="ARBA00022692"/>
    </source>
</evidence>
<evidence type="ECO:0000256" key="6">
    <source>
        <dbReference type="ARBA" id="ARBA00023136"/>
    </source>
</evidence>
<dbReference type="EMBL" id="SMRT01000001">
    <property type="protein sequence ID" value="TDG00259.1"/>
    <property type="molecule type" value="Genomic_DNA"/>
</dbReference>
<dbReference type="Gene3D" id="1.10.3720.10">
    <property type="entry name" value="MetI-like"/>
    <property type="match status" value="1"/>
</dbReference>
<keyword evidence="4 7" id="KW-0812">Transmembrane</keyword>
<dbReference type="GO" id="GO:0005886">
    <property type="term" value="C:plasma membrane"/>
    <property type="evidence" value="ECO:0007669"/>
    <property type="project" value="UniProtKB-SubCell"/>
</dbReference>
<feature type="transmembrane region" description="Helical" evidence="7">
    <location>
        <begin position="115"/>
        <end position="142"/>
    </location>
</feature>
<evidence type="ECO:0000256" key="2">
    <source>
        <dbReference type="ARBA" id="ARBA00022448"/>
    </source>
</evidence>
<dbReference type="PANTHER" id="PTHR43227:SF11">
    <property type="entry name" value="BLL4140 PROTEIN"/>
    <property type="match status" value="1"/>
</dbReference>
<name>A0A4R5KYE3_9BACL</name>
<reference evidence="9 10" key="1">
    <citation type="submission" date="2019-03" db="EMBL/GenBank/DDBJ databases">
        <title>This is whole genome sequence of Paenibacillus sp MS74 strain.</title>
        <authorList>
            <person name="Trinh H.N."/>
        </authorList>
    </citation>
    <scope>NUCLEOTIDE SEQUENCE [LARGE SCALE GENOMIC DNA]</scope>
    <source>
        <strain evidence="9 10">MS74</strain>
    </source>
</reference>
<dbReference type="PANTHER" id="PTHR43227">
    <property type="entry name" value="BLL4140 PROTEIN"/>
    <property type="match status" value="1"/>
</dbReference>
<sequence>MRNVSMHKFIYLLVLPGLFQIIVFDYVPFYYLQVAFKKFNVFKGLEHSPWIGFQNFIDLFNSEYFVQAFKNTVIISLMQLLIGFFVPVVIAIMLNELRSRKFARVVQTTIYLPHFLSWVIIGGLFVTLLSPNGGVVNILLSWVGFEPIYFMASPGWFRWVLVFSEIWKNAGWESIIYLAAIVGIGQDQYESAIVDGASRFQRMVYITFPALIPTMLVVLLLKISNILRIFEQVFVMYNPVVSEISETLGTYVYQIGIRKGDLAFATAAGLFNSLVSLVLVLAANYIVKKIRGQSIV</sequence>
<evidence type="ECO:0000256" key="1">
    <source>
        <dbReference type="ARBA" id="ARBA00004651"/>
    </source>
</evidence>
<dbReference type="InterPro" id="IPR000515">
    <property type="entry name" value="MetI-like"/>
</dbReference>
<gene>
    <name evidence="9" type="ORF">E1757_01045</name>
</gene>
<dbReference type="PROSITE" id="PS50928">
    <property type="entry name" value="ABC_TM1"/>
    <property type="match status" value="1"/>
</dbReference>
<evidence type="ECO:0000256" key="3">
    <source>
        <dbReference type="ARBA" id="ARBA00022475"/>
    </source>
</evidence>
<keyword evidence="2 7" id="KW-0813">Transport</keyword>